<evidence type="ECO:0000313" key="1">
    <source>
        <dbReference type="EMBL" id="GAA3986374.1"/>
    </source>
</evidence>
<evidence type="ECO:0008006" key="3">
    <source>
        <dbReference type="Google" id="ProtNLM"/>
    </source>
</evidence>
<dbReference type="Proteomes" id="UP001501556">
    <property type="component" value="Unassembled WGS sequence"/>
</dbReference>
<accession>A0ABP7QQ91</accession>
<name>A0ABP7QQ91_9BACT</name>
<sequence length="151" mass="15582">MGSSLQFPYLIIMSHKLLSLGLLAVVAGSLLSCKKDADVSPAVCYSGRVVAYTCMDGMLIEVTSAFPIGAPATIRGASGDSLLGRNLIAVVNTSDYGRMNSVGLTLHFTAVNDPNRQHSGFTCLAADGVKGPVPRLVLSNVGTTACGPGPR</sequence>
<protein>
    <recommendedName>
        <fullName evidence="3">Tissue inhibitor of metalloproteinase</fullName>
    </recommendedName>
</protein>
<organism evidence="1 2">
    <name type="scientific">Hymenobacter antarcticus</name>
    <dbReference type="NCBI Taxonomy" id="486270"/>
    <lineage>
        <taxon>Bacteria</taxon>
        <taxon>Pseudomonadati</taxon>
        <taxon>Bacteroidota</taxon>
        <taxon>Cytophagia</taxon>
        <taxon>Cytophagales</taxon>
        <taxon>Hymenobacteraceae</taxon>
        <taxon>Hymenobacter</taxon>
    </lineage>
</organism>
<keyword evidence="2" id="KW-1185">Reference proteome</keyword>
<comment type="caution">
    <text evidence="1">The sequence shown here is derived from an EMBL/GenBank/DDBJ whole genome shotgun (WGS) entry which is preliminary data.</text>
</comment>
<evidence type="ECO:0000313" key="2">
    <source>
        <dbReference type="Proteomes" id="UP001501556"/>
    </source>
</evidence>
<dbReference type="EMBL" id="BAABDI010000029">
    <property type="protein sequence ID" value="GAA3986374.1"/>
    <property type="molecule type" value="Genomic_DNA"/>
</dbReference>
<gene>
    <name evidence="1" type="ORF">GCM10022407_33960</name>
</gene>
<reference evidence="2" key="1">
    <citation type="journal article" date="2019" name="Int. J. Syst. Evol. Microbiol.">
        <title>The Global Catalogue of Microorganisms (GCM) 10K type strain sequencing project: providing services to taxonomists for standard genome sequencing and annotation.</title>
        <authorList>
            <consortium name="The Broad Institute Genomics Platform"/>
            <consortium name="The Broad Institute Genome Sequencing Center for Infectious Disease"/>
            <person name="Wu L."/>
            <person name="Ma J."/>
        </authorList>
    </citation>
    <scope>NUCLEOTIDE SEQUENCE [LARGE SCALE GENOMIC DNA]</scope>
    <source>
        <strain evidence="2">JCM 17217</strain>
    </source>
</reference>
<proteinExistence type="predicted"/>